<name>A0A931HCP3_9SPHN</name>
<dbReference type="RefSeq" id="WP_197163564.1">
    <property type="nucleotide sequence ID" value="NZ_JADZGI010000001.1"/>
</dbReference>
<dbReference type="Pfam" id="PF08894">
    <property type="entry name" value="DUF1838"/>
    <property type="match status" value="1"/>
</dbReference>
<dbReference type="AlphaFoldDB" id="A0A931HCP3"/>
<sequence>MQIDRRGLIGTGIASAAMLAATRGSAASAGDGSGSRGSGQPLELDSIAGRQRAFMLLRGALDENLVMSWVSARYYGVIEDRMDPLFAVVSAVFSRFRQASDGAWEVYNAEIAWFTDAETGKALDTYTNPYTGESVTVPQGGYPPSKLRIGTDLSLHLEREIPGLTMEHEVLPFDVRGDDVWVTERSRTAMAVPGADKPFRYSESNTFHASKAAMEAPGATRVPVQVSFTNVCSWRPWLNMRARAGHLTAIGVGGHNASWQQFPPAWIEATRARRPEVLEDPAALLAPLWDA</sequence>
<dbReference type="InterPro" id="IPR006311">
    <property type="entry name" value="TAT_signal"/>
</dbReference>
<dbReference type="PROSITE" id="PS51318">
    <property type="entry name" value="TAT"/>
    <property type="match status" value="1"/>
</dbReference>
<evidence type="ECO:0000313" key="2">
    <source>
        <dbReference type="Proteomes" id="UP000617634"/>
    </source>
</evidence>
<dbReference type="InterPro" id="IPR014990">
    <property type="entry name" value="DUF1838"/>
</dbReference>
<dbReference type="Proteomes" id="UP000617634">
    <property type="component" value="Unassembled WGS sequence"/>
</dbReference>
<protein>
    <submittedName>
        <fullName evidence="1">DUF1838 family protein</fullName>
    </submittedName>
</protein>
<keyword evidence="2" id="KW-1185">Reference proteome</keyword>
<evidence type="ECO:0000313" key="1">
    <source>
        <dbReference type="EMBL" id="MBH0113374.1"/>
    </source>
</evidence>
<dbReference type="EMBL" id="JADZGI010000001">
    <property type="protein sequence ID" value="MBH0113374.1"/>
    <property type="molecule type" value="Genomic_DNA"/>
</dbReference>
<reference evidence="1" key="1">
    <citation type="submission" date="2020-11" db="EMBL/GenBank/DDBJ databases">
        <title>Novosphingobium aureum sp. nov., a marine bacterium isolated from sediment of a salt flat.</title>
        <authorList>
            <person name="Yoo Y."/>
            <person name="Kim J.-J."/>
        </authorList>
    </citation>
    <scope>NUCLEOTIDE SEQUENCE</scope>
    <source>
        <strain evidence="1">YJ-S2-02</strain>
    </source>
</reference>
<organism evidence="1 2">
    <name type="scientific">Novosphingobium aureum</name>
    <dbReference type="NCBI Taxonomy" id="2792964"/>
    <lineage>
        <taxon>Bacteria</taxon>
        <taxon>Pseudomonadati</taxon>
        <taxon>Pseudomonadota</taxon>
        <taxon>Alphaproteobacteria</taxon>
        <taxon>Sphingomonadales</taxon>
        <taxon>Sphingomonadaceae</taxon>
        <taxon>Novosphingobium</taxon>
    </lineage>
</organism>
<comment type="caution">
    <text evidence="1">The sequence shown here is derived from an EMBL/GenBank/DDBJ whole genome shotgun (WGS) entry which is preliminary data.</text>
</comment>
<accession>A0A931HCP3</accession>
<gene>
    <name evidence="1" type="ORF">I5E68_10485</name>
</gene>
<proteinExistence type="predicted"/>